<accession>A0A2I0WPE9</accession>
<dbReference type="AlphaFoldDB" id="A0A2I0WPE9"/>
<dbReference type="GO" id="GO:0003676">
    <property type="term" value="F:nucleic acid binding"/>
    <property type="evidence" value="ECO:0007669"/>
    <property type="project" value="InterPro"/>
</dbReference>
<dbReference type="PANTHER" id="PTHR31286">
    <property type="entry name" value="GLYCINE-RICH CELL WALL STRUCTURAL PROTEIN 1.8-LIKE"/>
    <property type="match status" value="1"/>
</dbReference>
<dbReference type="GO" id="GO:0008270">
    <property type="term" value="F:zinc ion binding"/>
    <property type="evidence" value="ECO:0007669"/>
    <property type="project" value="UniProtKB-KW"/>
</dbReference>
<dbReference type="PANTHER" id="PTHR31286:SF99">
    <property type="entry name" value="DUF4283 DOMAIN-CONTAINING PROTEIN"/>
    <property type="match status" value="1"/>
</dbReference>
<evidence type="ECO:0000313" key="4">
    <source>
        <dbReference type="EMBL" id="PKU77542.1"/>
    </source>
</evidence>
<feature type="compositionally biased region" description="Low complexity" evidence="2">
    <location>
        <begin position="303"/>
        <end position="314"/>
    </location>
</feature>
<reference evidence="4 5" key="2">
    <citation type="journal article" date="2017" name="Nature">
        <title>The Apostasia genome and the evolution of orchids.</title>
        <authorList>
            <person name="Zhang G.Q."/>
            <person name="Liu K.W."/>
            <person name="Li Z."/>
            <person name="Lohaus R."/>
            <person name="Hsiao Y.Y."/>
            <person name="Niu S.C."/>
            <person name="Wang J.Y."/>
            <person name="Lin Y.C."/>
            <person name="Xu Q."/>
            <person name="Chen L.J."/>
            <person name="Yoshida K."/>
            <person name="Fujiwara S."/>
            <person name="Wang Z.W."/>
            <person name="Zhang Y.Q."/>
            <person name="Mitsuda N."/>
            <person name="Wang M."/>
            <person name="Liu G.H."/>
            <person name="Pecoraro L."/>
            <person name="Huang H.X."/>
            <person name="Xiao X.J."/>
            <person name="Lin M."/>
            <person name="Wu X.Y."/>
            <person name="Wu W.L."/>
            <person name="Chen Y.Y."/>
            <person name="Chang S.B."/>
            <person name="Sakamoto S."/>
            <person name="Ohme-Takagi M."/>
            <person name="Yagi M."/>
            <person name="Zeng S.J."/>
            <person name="Shen C.Y."/>
            <person name="Yeh C.M."/>
            <person name="Luo Y.B."/>
            <person name="Tsai W.C."/>
            <person name="Van de Peer Y."/>
            <person name="Liu Z.J."/>
        </authorList>
    </citation>
    <scope>NUCLEOTIDE SEQUENCE [LARGE SCALE GENOMIC DNA]</scope>
    <source>
        <tissue evidence="4">The whole plant</tissue>
    </source>
</reference>
<protein>
    <recommendedName>
        <fullName evidence="3">CCHC-type domain-containing protein</fullName>
    </recommendedName>
</protein>
<dbReference type="InterPro" id="IPR025558">
    <property type="entry name" value="DUF4283"/>
</dbReference>
<sequence length="473" mass="52559">MHVDNVSSARCDHPQDTTITQPKATVFCTQDVCGIASKEPQAKTGQAAAAGKGPGFLAGSASSPFAWNKVQLVPISKLNKESFLGKDGKSIDPEIEAVHSNIARLDRAIVAKVMGRRIAFPYLLTELKRRWFHFGEFEIVTIAPNSFICVFESLEARDAVLSGGPWIVGGNIVGMDRWSPSASPNSLHGLHSPIWIRLPQLPLMYWDISNITRIANMLGDPLWMDSHTSTWGRSSFARICVRIDLSQQLMPGVWINGIHGRFFQRVEYEGLTNFCFECGFIGHVKGNCPSKPPRQGPSPPEPQAARPEAAQPESLHGTVQPASQPLQARDNPPTNGAADDSPYGVWNLVTRKRQGKKKQANVQQVQEQVQPRETMQPAQVSREQLKRLEGISERIVSPNRHQAKDHKVVFNAERTVQDNVSAEVNLSKRQHKASKAYMEKQLLQLGPIATLPRKRRKNLHDDTGGDFVPFEEQ</sequence>
<evidence type="ECO:0000313" key="5">
    <source>
        <dbReference type="Proteomes" id="UP000233837"/>
    </source>
</evidence>
<name>A0A2I0WPE9_9ASPA</name>
<keyword evidence="1" id="KW-0863">Zinc-finger</keyword>
<dbReference type="InterPro" id="IPR040256">
    <property type="entry name" value="At4g02000-like"/>
</dbReference>
<evidence type="ECO:0000259" key="3">
    <source>
        <dbReference type="PROSITE" id="PS50158"/>
    </source>
</evidence>
<gene>
    <name evidence="4" type="ORF">MA16_Dca018037</name>
</gene>
<dbReference type="Proteomes" id="UP000233837">
    <property type="component" value="Unassembled WGS sequence"/>
</dbReference>
<feature type="region of interest" description="Disordered" evidence="2">
    <location>
        <begin position="289"/>
        <end position="343"/>
    </location>
</feature>
<evidence type="ECO:0000256" key="2">
    <source>
        <dbReference type="SAM" id="MobiDB-lite"/>
    </source>
</evidence>
<dbReference type="EMBL" id="KZ502493">
    <property type="protein sequence ID" value="PKU77542.1"/>
    <property type="molecule type" value="Genomic_DNA"/>
</dbReference>
<reference evidence="4 5" key="1">
    <citation type="journal article" date="2016" name="Sci. Rep.">
        <title>The Dendrobium catenatum Lindl. genome sequence provides insights into polysaccharide synthase, floral development and adaptive evolution.</title>
        <authorList>
            <person name="Zhang G.Q."/>
            <person name="Xu Q."/>
            <person name="Bian C."/>
            <person name="Tsai W.C."/>
            <person name="Yeh C.M."/>
            <person name="Liu K.W."/>
            <person name="Yoshida K."/>
            <person name="Zhang L.S."/>
            <person name="Chang S.B."/>
            <person name="Chen F."/>
            <person name="Shi Y."/>
            <person name="Su Y.Y."/>
            <person name="Zhang Y.Q."/>
            <person name="Chen L.J."/>
            <person name="Yin Y."/>
            <person name="Lin M."/>
            <person name="Huang H."/>
            <person name="Deng H."/>
            <person name="Wang Z.W."/>
            <person name="Zhu S.L."/>
            <person name="Zhao X."/>
            <person name="Deng C."/>
            <person name="Niu S.C."/>
            <person name="Huang J."/>
            <person name="Wang M."/>
            <person name="Liu G.H."/>
            <person name="Yang H.J."/>
            <person name="Xiao X.J."/>
            <person name="Hsiao Y.Y."/>
            <person name="Wu W.L."/>
            <person name="Chen Y.Y."/>
            <person name="Mitsuda N."/>
            <person name="Ohme-Takagi M."/>
            <person name="Luo Y.B."/>
            <person name="Van de Peer Y."/>
            <person name="Liu Z.J."/>
        </authorList>
    </citation>
    <scope>NUCLEOTIDE SEQUENCE [LARGE SCALE GENOMIC DNA]</scope>
    <source>
        <tissue evidence="4">The whole plant</tissue>
    </source>
</reference>
<proteinExistence type="predicted"/>
<evidence type="ECO:0000256" key="1">
    <source>
        <dbReference type="PROSITE-ProRule" id="PRU00047"/>
    </source>
</evidence>
<dbReference type="PROSITE" id="PS50158">
    <property type="entry name" value="ZF_CCHC"/>
    <property type="match status" value="1"/>
</dbReference>
<keyword evidence="1" id="KW-0479">Metal-binding</keyword>
<organism evidence="4 5">
    <name type="scientific">Dendrobium catenatum</name>
    <dbReference type="NCBI Taxonomy" id="906689"/>
    <lineage>
        <taxon>Eukaryota</taxon>
        <taxon>Viridiplantae</taxon>
        <taxon>Streptophyta</taxon>
        <taxon>Embryophyta</taxon>
        <taxon>Tracheophyta</taxon>
        <taxon>Spermatophyta</taxon>
        <taxon>Magnoliopsida</taxon>
        <taxon>Liliopsida</taxon>
        <taxon>Asparagales</taxon>
        <taxon>Orchidaceae</taxon>
        <taxon>Epidendroideae</taxon>
        <taxon>Malaxideae</taxon>
        <taxon>Dendrobiinae</taxon>
        <taxon>Dendrobium</taxon>
    </lineage>
</organism>
<keyword evidence="5" id="KW-1185">Reference proteome</keyword>
<feature type="region of interest" description="Disordered" evidence="2">
    <location>
        <begin position="453"/>
        <end position="473"/>
    </location>
</feature>
<feature type="compositionally biased region" description="Pro residues" evidence="2">
    <location>
        <begin position="290"/>
        <end position="302"/>
    </location>
</feature>
<feature type="domain" description="CCHC-type" evidence="3">
    <location>
        <begin position="275"/>
        <end position="290"/>
    </location>
</feature>
<dbReference type="Pfam" id="PF14111">
    <property type="entry name" value="DUF4283"/>
    <property type="match status" value="1"/>
</dbReference>
<dbReference type="InterPro" id="IPR001878">
    <property type="entry name" value="Znf_CCHC"/>
</dbReference>
<keyword evidence="1" id="KW-0862">Zinc</keyword>